<feature type="region of interest" description="Disordered" evidence="1">
    <location>
        <begin position="180"/>
        <end position="204"/>
    </location>
</feature>
<evidence type="ECO:0000259" key="3">
    <source>
        <dbReference type="Pfam" id="PF13193"/>
    </source>
</evidence>
<keyword evidence="5" id="KW-1185">Reference proteome</keyword>
<dbReference type="CDD" id="cd04433">
    <property type="entry name" value="AFD_class_I"/>
    <property type="match status" value="1"/>
</dbReference>
<dbReference type="Pfam" id="PF00501">
    <property type="entry name" value="AMP-binding"/>
    <property type="match status" value="1"/>
</dbReference>
<dbReference type="InterPro" id="IPR000873">
    <property type="entry name" value="AMP-dep_synth/lig_dom"/>
</dbReference>
<dbReference type="Gene3D" id="3.30.300.30">
    <property type="match status" value="1"/>
</dbReference>
<dbReference type="Gene3D" id="3.40.50.12780">
    <property type="entry name" value="N-terminal domain of ligase-like"/>
    <property type="match status" value="1"/>
</dbReference>
<dbReference type="Pfam" id="PF13193">
    <property type="entry name" value="AMP-binding_C"/>
    <property type="match status" value="1"/>
</dbReference>
<comment type="caution">
    <text evidence="4">The sequence shown here is derived from an EMBL/GenBank/DDBJ whole genome shotgun (WGS) entry which is preliminary data.</text>
</comment>
<evidence type="ECO:0000313" key="5">
    <source>
        <dbReference type="Proteomes" id="UP001519460"/>
    </source>
</evidence>
<proteinExistence type="predicted"/>
<dbReference type="PANTHER" id="PTHR42814:SF3">
    <property type="entry name" value="BETA-N-ACETYLHEXOSAMINIDASE"/>
    <property type="match status" value="1"/>
</dbReference>
<dbReference type="SUPFAM" id="SSF56801">
    <property type="entry name" value="Acetyl-CoA synthetase-like"/>
    <property type="match status" value="1"/>
</dbReference>
<feature type="compositionally biased region" description="Polar residues" evidence="1">
    <location>
        <begin position="192"/>
        <end position="201"/>
    </location>
</feature>
<accession>A0ABD0KJ21</accession>
<evidence type="ECO:0000313" key="4">
    <source>
        <dbReference type="EMBL" id="KAK7487040.1"/>
    </source>
</evidence>
<dbReference type="InterPro" id="IPR045851">
    <property type="entry name" value="AMP-bd_C_sf"/>
</dbReference>
<feature type="domain" description="AMP-dependent synthetase/ligase" evidence="2">
    <location>
        <begin position="27"/>
        <end position="444"/>
    </location>
</feature>
<dbReference type="InterPro" id="IPR025110">
    <property type="entry name" value="AMP-bd_C"/>
</dbReference>
<dbReference type="PANTHER" id="PTHR42814">
    <property type="entry name" value="AMP-BINDING DOMAIN-CONTAINING PROTEIN"/>
    <property type="match status" value="1"/>
</dbReference>
<dbReference type="AlphaFoldDB" id="A0ABD0KJ21"/>
<protein>
    <submittedName>
        <fullName evidence="4">Uncharacterized protein</fullName>
    </submittedName>
</protein>
<dbReference type="InterPro" id="IPR042099">
    <property type="entry name" value="ANL_N_sf"/>
</dbReference>
<name>A0ABD0KJ21_9CAEN</name>
<organism evidence="4 5">
    <name type="scientific">Batillaria attramentaria</name>
    <dbReference type="NCBI Taxonomy" id="370345"/>
    <lineage>
        <taxon>Eukaryota</taxon>
        <taxon>Metazoa</taxon>
        <taxon>Spiralia</taxon>
        <taxon>Lophotrochozoa</taxon>
        <taxon>Mollusca</taxon>
        <taxon>Gastropoda</taxon>
        <taxon>Caenogastropoda</taxon>
        <taxon>Sorbeoconcha</taxon>
        <taxon>Cerithioidea</taxon>
        <taxon>Batillariidae</taxon>
        <taxon>Batillaria</taxon>
    </lineage>
</organism>
<dbReference type="Proteomes" id="UP001519460">
    <property type="component" value="Unassembled WGS sequence"/>
</dbReference>
<evidence type="ECO:0000256" key="1">
    <source>
        <dbReference type="SAM" id="MobiDB-lite"/>
    </source>
</evidence>
<feature type="domain" description="AMP-binding enzyme C-terminal" evidence="3">
    <location>
        <begin position="496"/>
        <end position="548"/>
    </location>
</feature>
<dbReference type="EMBL" id="JACVVK020000170">
    <property type="protein sequence ID" value="KAK7487040.1"/>
    <property type="molecule type" value="Genomic_DNA"/>
</dbReference>
<evidence type="ECO:0000259" key="2">
    <source>
        <dbReference type="Pfam" id="PF00501"/>
    </source>
</evidence>
<reference evidence="4 5" key="1">
    <citation type="journal article" date="2023" name="Sci. Data">
        <title>Genome assembly of the Korean intertidal mud-creeper Batillaria attramentaria.</title>
        <authorList>
            <person name="Patra A.K."/>
            <person name="Ho P.T."/>
            <person name="Jun S."/>
            <person name="Lee S.J."/>
            <person name="Kim Y."/>
            <person name="Won Y.J."/>
        </authorList>
    </citation>
    <scope>NUCLEOTIDE SEQUENCE [LARGE SCALE GENOMIC DNA]</scope>
    <source>
        <strain evidence="4">Wonlab-2016</strain>
    </source>
</reference>
<sequence length="592" mass="64374">MASREKPDSDASSGLKDIQTLPEVIRYWAERTPDTPAFIFRAPNSDKRHVLTYSDLYRLAGRWASVLHDKGLGRGDFVVNALPNSPERAVVECSILLSGATSVNGMCQLRDASDLLSTLRQSRAAALVLDPDVMGATWSALRNHFSEQSDDAAVKSDTLPDLKFVFQLHRVRPLTNGMIRAFPEPGEKPTANVGSDETSSGEGVKDVAEAVDSDDFIRLLQRKSSIVIYHSNTIDKDDLCTVFTTSGTTGFCKLVPFTHKTLLDFSKAVSRAPNVAFNNSPMGWSGGYACNTVLSGSTRVLCDGRAGAPEDMADFIFRSLTEEGVANAAVPGPYLQALADRATASGRQGPLLAVVSVTSQPKTKRMVQTAAKLARMILVGYASTEALFIASTLVQDPTNYEDNLCGKVVTGVHLKVLDEAGQEVEAGKRGQIVVKSAFLFRGYLNDPDLTSAAFTDDGYFRTGDVGWLDTQGRLFVEGRGSDAIMRGGYIFYPGWMEARIRACLGVSDVMVVGVPDPVLNQELCACVVLESPDVSLEDVQAFVEREVTSGQGDPTSPRPRHYLAFDAFPYTSMDKPDRKEVQRIAQERLRVS</sequence>
<gene>
    <name evidence="4" type="ORF">BaRGS_00021710</name>
</gene>